<proteinExistence type="predicted"/>
<protein>
    <submittedName>
        <fullName evidence="1">Mating factor a1.3</fullName>
    </submittedName>
</protein>
<name>H2CZ24_9BASI</name>
<gene>
    <name evidence="1" type="primary">mfa1.3</name>
</gene>
<organism evidence="1">
    <name type="scientific">Ustanciosporium gigantosporum</name>
    <dbReference type="NCBI Taxonomy" id="1134041"/>
    <lineage>
        <taxon>Eukaryota</taxon>
        <taxon>Fungi</taxon>
        <taxon>Dikarya</taxon>
        <taxon>Basidiomycota</taxon>
        <taxon>Ustilaginomycotina</taxon>
        <taxon>Ustilaginomycetes</taxon>
        <taxon>Ustilaginales</taxon>
        <taxon>Cintractiaceae</taxon>
        <taxon>Ustanciosporium</taxon>
    </lineage>
</organism>
<reference evidence="1" key="1">
    <citation type="journal article" date="2011" name="PLoS Genet.">
        <title>Interspecific sex in grass smuts and the genetic diversity of their pheromone-receptor system.</title>
        <authorList>
            <person name="Kellner R."/>
            <person name="Vollmeister E."/>
            <person name="Feldbrugge M."/>
            <person name="Begerow D."/>
        </authorList>
    </citation>
    <scope>NUCLEOTIDE SEQUENCE</scope>
</reference>
<accession>H2CZ24</accession>
<evidence type="ECO:0000313" key="1">
    <source>
        <dbReference type="EMBL" id="AEY62495.1"/>
    </source>
</evidence>
<sequence>MDKVILFAPISVGAVSTEQAPVDQEKNPQSLPWTGGCVIA</sequence>
<dbReference type="AlphaFoldDB" id="H2CZ24"/>
<dbReference type="EMBL" id="JN367441">
    <property type="protein sequence ID" value="AEY62495.1"/>
    <property type="molecule type" value="Genomic_DNA"/>
</dbReference>